<dbReference type="Pfam" id="PF07841">
    <property type="entry name" value="DM4_12"/>
    <property type="match status" value="1"/>
</dbReference>
<feature type="chain" id="PRO_5044814413" description="Secreted protein" evidence="1">
    <location>
        <begin position="25"/>
        <end position="317"/>
    </location>
</feature>
<accession>A0ABD2MID9</accession>
<dbReference type="EMBL" id="JABFTP020000001">
    <property type="protein sequence ID" value="KAL3265977.1"/>
    <property type="molecule type" value="Genomic_DNA"/>
</dbReference>
<name>A0ABD2MID9_9CUCU</name>
<evidence type="ECO:0000313" key="3">
    <source>
        <dbReference type="Proteomes" id="UP001516400"/>
    </source>
</evidence>
<dbReference type="Proteomes" id="UP001516400">
    <property type="component" value="Unassembled WGS sequence"/>
</dbReference>
<gene>
    <name evidence="2" type="ORF">HHI36_010166</name>
</gene>
<comment type="caution">
    <text evidence="2">The sequence shown here is derived from an EMBL/GenBank/DDBJ whole genome shotgun (WGS) entry which is preliminary data.</text>
</comment>
<keyword evidence="3" id="KW-1185">Reference proteome</keyword>
<keyword evidence="1" id="KW-0732">Signal</keyword>
<feature type="signal peptide" evidence="1">
    <location>
        <begin position="1"/>
        <end position="24"/>
    </location>
</feature>
<organism evidence="2 3">
    <name type="scientific">Cryptolaemus montrouzieri</name>
    <dbReference type="NCBI Taxonomy" id="559131"/>
    <lineage>
        <taxon>Eukaryota</taxon>
        <taxon>Metazoa</taxon>
        <taxon>Ecdysozoa</taxon>
        <taxon>Arthropoda</taxon>
        <taxon>Hexapoda</taxon>
        <taxon>Insecta</taxon>
        <taxon>Pterygota</taxon>
        <taxon>Neoptera</taxon>
        <taxon>Endopterygota</taxon>
        <taxon>Coleoptera</taxon>
        <taxon>Polyphaga</taxon>
        <taxon>Cucujiformia</taxon>
        <taxon>Coccinelloidea</taxon>
        <taxon>Coccinellidae</taxon>
        <taxon>Scymninae</taxon>
        <taxon>Scymnini</taxon>
        <taxon>Cryptolaemus</taxon>
    </lineage>
</organism>
<sequence length="317" mass="33832">MHQQTTGWLLFSLLVSSSIVSTISYPNVIPAQDFQSGFVPSNVPSDMPQLPSQRQERKFAEKPNAIKKVALDDLSNDLETNQISDSNGEGFSWSSLLSMLMQMIFSPGAATGPNKSDSLDDNSVGSSPWANLLAAGLKILTAILGGGAATEGIDKVDNGGSPMQGILTGVLTAVLGGRDPQQVNAIAKQAGEFVNILMTLLNALKTSFSHRSIMARNIGRKDSVSEAAVAGITMMKGYVKSLNSVSSPCLQKTICEANRECAMDIGQSSLFCHLGNYAASYMMDRSGSTEFSALYEAGRRGRQGDNCHQTYLECKEA</sequence>
<protein>
    <recommendedName>
        <fullName evidence="4">Secreted protein</fullName>
    </recommendedName>
</protein>
<reference evidence="2 3" key="1">
    <citation type="journal article" date="2021" name="BMC Biol.">
        <title>Horizontally acquired antibacterial genes associated with adaptive radiation of ladybird beetles.</title>
        <authorList>
            <person name="Li H.S."/>
            <person name="Tang X.F."/>
            <person name="Huang Y.H."/>
            <person name="Xu Z.Y."/>
            <person name="Chen M.L."/>
            <person name="Du X.Y."/>
            <person name="Qiu B.Y."/>
            <person name="Chen P.T."/>
            <person name="Zhang W."/>
            <person name="Slipinski A."/>
            <person name="Escalona H.E."/>
            <person name="Waterhouse R.M."/>
            <person name="Zwick A."/>
            <person name="Pang H."/>
        </authorList>
    </citation>
    <scope>NUCLEOTIDE SEQUENCE [LARGE SCALE GENOMIC DNA]</scope>
    <source>
        <strain evidence="2">SYSU2018</strain>
    </source>
</reference>
<proteinExistence type="predicted"/>
<evidence type="ECO:0000313" key="2">
    <source>
        <dbReference type="EMBL" id="KAL3265977.1"/>
    </source>
</evidence>
<dbReference type="PANTHER" id="PTHR41158">
    <property type="entry name" value="AGAP010294-PA"/>
    <property type="match status" value="1"/>
</dbReference>
<evidence type="ECO:0008006" key="4">
    <source>
        <dbReference type="Google" id="ProtNLM"/>
    </source>
</evidence>
<dbReference type="AlphaFoldDB" id="A0ABD2MID9"/>
<dbReference type="PANTHER" id="PTHR41158:SF2">
    <property type="entry name" value="AGAP010294-PA"/>
    <property type="match status" value="1"/>
</dbReference>
<dbReference type="InterPro" id="IPR006631">
    <property type="entry name" value="DM4_12"/>
</dbReference>
<evidence type="ECO:0000256" key="1">
    <source>
        <dbReference type="SAM" id="SignalP"/>
    </source>
</evidence>